<dbReference type="InterPro" id="IPR002156">
    <property type="entry name" value="RNaseH_domain"/>
</dbReference>
<name>A0A165QAS0_9AGAM</name>
<proteinExistence type="predicted"/>
<keyword evidence="3" id="KW-1185">Reference proteome</keyword>
<dbReference type="EMBL" id="KV425598">
    <property type="protein sequence ID" value="KZT22152.1"/>
    <property type="molecule type" value="Genomic_DNA"/>
</dbReference>
<organism evidence="2 3">
    <name type="scientific">Neolentinus lepideus HHB14362 ss-1</name>
    <dbReference type="NCBI Taxonomy" id="1314782"/>
    <lineage>
        <taxon>Eukaryota</taxon>
        <taxon>Fungi</taxon>
        <taxon>Dikarya</taxon>
        <taxon>Basidiomycota</taxon>
        <taxon>Agaricomycotina</taxon>
        <taxon>Agaricomycetes</taxon>
        <taxon>Gloeophyllales</taxon>
        <taxon>Gloeophyllaceae</taxon>
        <taxon>Neolentinus</taxon>
    </lineage>
</organism>
<dbReference type="STRING" id="1314782.A0A165QAS0"/>
<dbReference type="AlphaFoldDB" id="A0A165QAS0"/>
<feature type="domain" description="RNase H type-1" evidence="1">
    <location>
        <begin position="306"/>
        <end position="379"/>
    </location>
</feature>
<dbReference type="GO" id="GO:0004523">
    <property type="term" value="F:RNA-DNA hybrid ribonuclease activity"/>
    <property type="evidence" value="ECO:0007669"/>
    <property type="project" value="InterPro"/>
</dbReference>
<dbReference type="Gene3D" id="3.30.420.10">
    <property type="entry name" value="Ribonuclease H-like superfamily/Ribonuclease H"/>
    <property type="match status" value="1"/>
</dbReference>
<dbReference type="InterPro" id="IPR036397">
    <property type="entry name" value="RNaseH_sf"/>
</dbReference>
<evidence type="ECO:0000313" key="2">
    <source>
        <dbReference type="EMBL" id="KZT22152.1"/>
    </source>
</evidence>
<evidence type="ECO:0000259" key="1">
    <source>
        <dbReference type="PROSITE" id="PS50879"/>
    </source>
</evidence>
<dbReference type="InParanoid" id="A0A165QAS0"/>
<gene>
    <name evidence="2" type="ORF">NEOLEDRAFT_1218614</name>
</gene>
<protein>
    <recommendedName>
        <fullName evidence="1">RNase H type-1 domain-containing protein</fullName>
    </recommendedName>
</protein>
<evidence type="ECO:0000313" key="3">
    <source>
        <dbReference type="Proteomes" id="UP000076761"/>
    </source>
</evidence>
<feature type="non-terminal residue" evidence="2">
    <location>
        <position position="379"/>
    </location>
</feature>
<dbReference type="SUPFAM" id="SSF53098">
    <property type="entry name" value="Ribonuclease H-like"/>
    <property type="match status" value="1"/>
</dbReference>
<sequence>MPKDIETELHQLVGNFIWAGLTRAPIRRDILELPIREGGIGLVNIPRRNRATNAKKVALLLDLQNRPIWAHFANPLMGHHITAESGKIQDWARINVFLQQWNVATHSRTSMPNSILGMLRFAKEAHLSFTALNPSRKLVKSLPAWYHFGAKRFLKAAPNSKAALCLYKTHKVTSVGRLYKVIDRETTKPGIRKHNTRYDCACPACARDRSKGCTHPKECLKTAKIIKAEIENSKWDPWSIPEENDGLSLTRHRRRANKVALQNDDTLTFDPSVSLRGGITQGFRLFTDPKASCRDPARRKIGLVLPNEAVTAYTDGACIDNGDINARAGSGVFYGTGDTRNLSLRLPDELNSNNAGEIVAVLTLVKATPTFAPLHFETD</sequence>
<dbReference type="OrthoDB" id="2793533at2759"/>
<dbReference type="Proteomes" id="UP000076761">
    <property type="component" value="Unassembled WGS sequence"/>
</dbReference>
<dbReference type="GO" id="GO:0003676">
    <property type="term" value="F:nucleic acid binding"/>
    <property type="evidence" value="ECO:0007669"/>
    <property type="project" value="InterPro"/>
</dbReference>
<accession>A0A165QAS0</accession>
<dbReference type="PROSITE" id="PS50879">
    <property type="entry name" value="RNASE_H_1"/>
    <property type="match status" value="1"/>
</dbReference>
<reference evidence="2 3" key="1">
    <citation type="journal article" date="2016" name="Mol. Biol. Evol.">
        <title>Comparative Genomics of Early-Diverging Mushroom-Forming Fungi Provides Insights into the Origins of Lignocellulose Decay Capabilities.</title>
        <authorList>
            <person name="Nagy L.G."/>
            <person name="Riley R."/>
            <person name="Tritt A."/>
            <person name="Adam C."/>
            <person name="Daum C."/>
            <person name="Floudas D."/>
            <person name="Sun H."/>
            <person name="Yadav J.S."/>
            <person name="Pangilinan J."/>
            <person name="Larsson K.H."/>
            <person name="Matsuura K."/>
            <person name="Barry K."/>
            <person name="Labutti K."/>
            <person name="Kuo R."/>
            <person name="Ohm R.A."/>
            <person name="Bhattacharya S.S."/>
            <person name="Shirouzu T."/>
            <person name="Yoshinaga Y."/>
            <person name="Martin F.M."/>
            <person name="Grigoriev I.V."/>
            <person name="Hibbett D.S."/>
        </authorList>
    </citation>
    <scope>NUCLEOTIDE SEQUENCE [LARGE SCALE GENOMIC DNA]</scope>
    <source>
        <strain evidence="2 3">HHB14362 ss-1</strain>
    </source>
</reference>
<dbReference type="InterPro" id="IPR012337">
    <property type="entry name" value="RNaseH-like_sf"/>
</dbReference>